<accession>A0A6J4K106</accession>
<reference evidence="2" key="1">
    <citation type="submission" date="2020-02" db="EMBL/GenBank/DDBJ databases">
        <authorList>
            <person name="Meier V. D."/>
        </authorList>
    </citation>
    <scope>NUCLEOTIDE SEQUENCE</scope>
    <source>
        <strain evidence="2">AVDCRST_MAG41</strain>
    </source>
</reference>
<evidence type="ECO:0000313" key="2">
    <source>
        <dbReference type="EMBL" id="CAA9293012.1"/>
    </source>
</evidence>
<evidence type="ECO:0000256" key="1">
    <source>
        <dbReference type="SAM" id="MobiDB-lite"/>
    </source>
</evidence>
<protein>
    <submittedName>
        <fullName evidence="2">AA10 / CBM2</fullName>
    </submittedName>
</protein>
<dbReference type="EMBL" id="CADCTP010000445">
    <property type="protein sequence ID" value="CAA9293012.1"/>
    <property type="molecule type" value="Genomic_DNA"/>
</dbReference>
<feature type="non-terminal residue" evidence="2">
    <location>
        <position position="373"/>
    </location>
</feature>
<feature type="region of interest" description="Disordered" evidence="1">
    <location>
        <begin position="224"/>
        <end position="351"/>
    </location>
</feature>
<feature type="non-terminal residue" evidence="2">
    <location>
        <position position="1"/>
    </location>
</feature>
<feature type="compositionally biased region" description="Basic and acidic residues" evidence="1">
    <location>
        <begin position="228"/>
        <end position="264"/>
    </location>
</feature>
<feature type="compositionally biased region" description="Basic and acidic residues" evidence="1">
    <location>
        <begin position="317"/>
        <end position="334"/>
    </location>
</feature>
<gene>
    <name evidence="2" type="ORF">AVDCRST_MAG41-4585</name>
</gene>
<sequence length="373" mass="41334">ETAQSPRTRPRRRGVRDRRVGAHRVTGRRARRHDAARQPHVPVLAGRPEPAGQHRVAQPRLRGRRGPERRQLPLQLVLGAALGRRRPDPRLHPRRQAVQRRQPGLRRVRPAPQRLAADPPDLGRQHPVPLQQLGGAPGLVLHVRHQGHLEPDPRADLGRPGARAVPVGGPAAAGRLARQQRRALLLVRAAAHGQVRQAHHLLGVEPLGQHGDLLRLLGRRLRRRQRRGDRGRQRRRLPDAEPDPAHPEPDHPGTHHAGADHPGPDHPGPGPVLHRHRAGGEHLDRRLPGDGDRTEHRDHDGQPVGRRLAHGVGHRPRGLERHGHPERAHGDRSGPELGPLAGSGRLGDDRVQRHRVVDTATDGGLAQRVRLRV</sequence>
<name>A0A6J4K106_9ACTN</name>
<feature type="compositionally biased region" description="Basic and acidic residues" evidence="1">
    <location>
        <begin position="278"/>
        <end position="301"/>
    </location>
</feature>
<feature type="region of interest" description="Disordered" evidence="1">
    <location>
        <begin position="149"/>
        <end position="174"/>
    </location>
</feature>
<proteinExistence type="predicted"/>
<organism evidence="2">
    <name type="scientific">uncultured Mycobacteriales bacterium</name>
    <dbReference type="NCBI Taxonomy" id="581187"/>
    <lineage>
        <taxon>Bacteria</taxon>
        <taxon>Bacillati</taxon>
        <taxon>Actinomycetota</taxon>
        <taxon>Actinomycetes</taxon>
        <taxon>Mycobacteriales</taxon>
        <taxon>environmental samples</taxon>
    </lineage>
</organism>
<feature type="compositionally biased region" description="Basic residues" evidence="1">
    <location>
        <begin position="8"/>
        <end position="34"/>
    </location>
</feature>
<dbReference type="AlphaFoldDB" id="A0A6J4K106"/>
<feature type="compositionally biased region" description="Low complexity" evidence="1">
    <location>
        <begin position="158"/>
        <end position="174"/>
    </location>
</feature>
<feature type="compositionally biased region" description="Basic residues" evidence="1">
    <location>
        <begin position="307"/>
        <end position="316"/>
    </location>
</feature>
<feature type="compositionally biased region" description="Basic residues" evidence="1">
    <location>
        <begin position="92"/>
        <end position="109"/>
    </location>
</feature>
<feature type="region of interest" description="Disordered" evidence="1">
    <location>
        <begin position="1"/>
        <end position="134"/>
    </location>
</feature>